<evidence type="ECO:0000313" key="1">
    <source>
        <dbReference type="EMBL" id="RMX57599.1"/>
    </source>
</evidence>
<dbReference type="EMBL" id="RCHS01000629">
    <property type="protein sequence ID" value="RMX57599.1"/>
    <property type="molecule type" value="Genomic_DNA"/>
</dbReference>
<proteinExistence type="predicted"/>
<feature type="non-terminal residue" evidence="1">
    <location>
        <position position="69"/>
    </location>
</feature>
<sequence>MRKRTVANKEPSSELFLPASSNAAKIQGVIGISLDEEEDVQCVQENSERQDLVDKVNKEIKVSHPICYD</sequence>
<reference evidence="1 2" key="1">
    <citation type="journal article" date="2018" name="Sci. Rep.">
        <title>Comparative analysis of the Pocillopora damicornis genome highlights role of immune system in coral evolution.</title>
        <authorList>
            <person name="Cunning R."/>
            <person name="Bay R.A."/>
            <person name="Gillette P."/>
            <person name="Baker A.C."/>
            <person name="Traylor-Knowles N."/>
        </authorList>
    </citation>
    <scope>NUCLEOTIDE SEQUENCE [LARGE SCALE GENOMIC DNA]</scope>
    <source>
        <strain evidence="1">RSMAS</strain>
        <tissue evidence="1">Whole animal</tissue>
    </source>
</reference>
<name>A0A3M6UVI3_POCDA</name>
<evidence type="ECO:0000313" key="2">
    <source>
        <dbReference type="Proteomes" id="UP000275408"/>
    </source>
</evidence>
<dbReference type="OrthoDB" id="5983987at2759"/>
<comment type="caution">
    <text evidence="1">The sequence shown here is derived from an EMBL/GenBank/DDBJ whole genome shotgun (WGS) entry which is preliminary data.</text>
</comment>
<protein>
    <submittedName>
        <fullName evidence="1">Uncharacterized protein</fullName>
    </submittedName>
</protein>
<dbReference type="Proteomes" id="UP000275408">
    <property type="component" value="Unassembled WGS sequence"/>
</dbReference>
<gene>
    <name evidence="1" type="ORF">pdam_00024680</name>
</gene>
<keyword evidence="2" id="KW-1185">Reference proteome</keyword>
<organism evidence="1 2">
    <name type="scientific">Pocillopora damicornis</name>
    <name type="common">Cauliflower coral</name>
    <name type="synonym">Millepora damicornis</name>
    <dbReference type="NCBI Taxonomy" id="46731"/>
    <lineage>
        <taxon>Eukaryota</taxon>
        <taxon>Metazoa</taxon>
        <taxon>Cnidaria</taxon>
        <taxon>Anthozoa</taxon>
        <taxon>Hexacorallia</taxon>
        <taxon>Scleractinia</taxon>
        <taxon>Astrocoeniina</taxon>
        <taxon>Pocilloporidae</taxon>
        <taxon>Pocillopora</taxon>
    </lineage>
</organism>
<dbReference type="AlphaFoldDB" id="A0A3M6UVI3"/>
<accession>A0A3M6UVI3</accession>